<keyword evidence="2" id="KW-1185">Reference proteome</keyword>
<dbReference type="RefSeq" id="WP_139236478.1">
    <property type="nucleotide sequence ID" value="NZ_FOTW01000011.1"/>
</dbReference>
<dbReference type="EMBL" id="FOTW01000011">
    <property type="protein sequence ID" value="SFM06433.1"/>
    <property type="molecule type" value="Genomic_DNA"/>
</dbReference>
<dbReference type="Proteomes" id="UP000199470">
    <property type="component" value="Unassembled WGS sequence"/>
</dbReference>
<accession>A0A1I4MTX2</accession>
<reference evidence="1 2" key="1">
    <citation type="submission" date="2016-10" db="EMBL/GenBank/DDBJ databases">
        <authorList>
            <person name="de Groot N.N."/>
        </authorList>
    </citation>
    <scope>NUCLEOTIDE SEQUENCE [LARGE SCALE GENOMIC DNA]</scope>
    <source>
        <strain evidence="1 2">ATCC 43154</strain>
    </source>
</reference>
<evidence type="ECO:0000313" key="2">
    <source>
        <dbReference type="Proteomes" id="UP000199470"/>
    </source>
</evidence>
<name>A0A1I4MTX2_9BURK</name>
<evidence type="ECO:0000313" key="1">
    <source>
        <dbReference type="EMBL" id="SFM06433.1"/>
    </source>
</evidence>
<dbReference type="AlphaFoldDB" id="A0A1I4MTX2"/>
<gene>
    <name evidence="1" type="ORF">SAMN02982985_02610</name>
</gene>
<proteinExistence type="predicted"/>
<organism evidence="1 2">
    <name type="scientific">Rugamonas rubra</name>
    <dbReference type="NCBI Taxonomy" id="758825"/>
    <lineage>
        <taxon>Bacteria</taxon>
        <taxon>Pseudomonadati</taxon>
        <taxon>Pseudomonadota</taxon>
        <taxon>Betaproteobacteria</taxon>
        <taxon>Burkholderiales</taxon>
        <taxon>Oxalobacteraceae</taxon>
        <taxon>Telluria group</taxon>
        <taxon>Rugamonas</taxon>
    </lineage>
</organism>
<sequence length="294" mass="33323">MALERVLLMHGPVQSRGINPVVHQEFYIEQQRGDPYALFNSQQNIVSMAYVFRKLGFKICYSGWEEDAEWLNANGDLFDYLVISNQHVLNTESTFFGQTIANNKEKLYYVSMKGLQLIRRELGDEAVVFKTRADVTVHQGHAVLNLARIARHSKDILIEYMRVSNMYSAPDFMVMGEIAVLEAVYNSLYEHSAAGTSYHVSSHVDHTFTYLAMKQAGQINRILTMSRELFESVVWRGQPRYFQHIDPTYAATYSFDSEMAIHPDTRVEDLVARISPEVSGAEARPPGEGGATPA</sequence>
<dbReference type="OrthoDB" id="8774512at2"/>
<protein>
    <submittedName>
        <fullName evidence="1">Uncharacterized protein</fullName>
    </submittedName>
</protein>